<dbReference type="OrthoDB" id="1073369at2759"/>
<proteinExistence type="predicted"/>
<feature type="compositionally biased region" description="Acidic residues" evidence="1">
    <location>
        <begin position="174"/>
        <end position="191"/>
    </location>
</feature>
<organism evidence="3 4">
    <name type="scientific">Capsella rubella</name>
    <dbReference type="NCBI Taxonomy" id="81985"/>
    <lineage>
        <taxon>Eukaryota</taxon>
        <taxon>Viridiplantae</taxon>
        <taxon>Streptophyta</taxon>
        <taxon>Embryophyta</taxon>
        <taxon>Tracheophyta</taxon>
        <taxon>Spermatophyta</taxon>
        <taxon>Magnoliopsida</taxon>
        <taxon>eudicotyledons</taxon>
        <taxon>Gunneridae</taxon>
        <taxon>Pentapetalae</taxon>
        <taxon>rosids</taxon>
        <taxon>malvids</taxon>
        <taxon>Brassicales</taxon>
        <taxon>Brassicaceae</taxon>
        <taxon>Camelineae</taxon>
        <taxon>Capsella</taxon>
    </lineage>
</organism>
<dbReference type="CDD" id="cd10910">
    <property type="entry name" value="PIN_limkain_b1_N_like"/>
    <property type="match status" value="1"/>
</dbReference>
<reference evidence="4" key="1">
    <citation type="journal article" date="2013" name="Nat. Genet.">
        <title>The Capsella rubella genome and the genomic consequences of rapid mating system evolution.</title>
        <authorList>
            <person name="Slotte T."/>
            <person name="Hazzouri K.M."/>
            <person name="Agren J.A."/>
            <person name="Koenig D."/>
            <person name="Maumus F."/>
            <person name="Guo Y.L."/>
            <person name="Steige K."/>
            <person name="Platts A.E."/>
            <person name="Escobar J.S."/>
            <person name="Newman L.K."/>
            <person name="Wang W."/>
            <person name="Mandakova T."/>
            <person name="Vello E."/>
            <person name="Smith L.M."/>
            <person name="Henz S.R."/>
            <person name="Steffen J."/>
            <person name="Takuno S."/>
            <person name="Brandvain Y."/>
            <person name="Coop G."/>
            <person name="Andolfatto P."/>
            <person name="Hu T.T."/>
            <person name="Blanchette M."/>
            <person name="Clark R.M."/>
            <person name="Quesneville H."/>
            <person name="Nordborg M."/>
            <person name="Gaut B.S."/>
            <person name="Lysak M.A."/>
            <person name="Jenkins J."/>
            <person name="Grimwood J."/>
            <person name="Chapman J."/>
            <person name="Prochnik S."/>
            <person name="Shu S."/>
            <person name="Rokhsar D."/>
            <person name="Schmutz J."/>
            <person name="Weigel D."/>
            <person name="Wright S.I."/>
        </authorList>
    </citation>
    <scope>NUCLEOTIDE SEQUENCE [LARGE SCALE GENOMIC DNA]</scope>
    <source>
        <strain evidence="4">cv. Monte Gargano</strain>
    </source>
</reference>
<feature type="compositionally biased region" description="Low complexity" evidence="1">
    <location>
        <begin position="138"/>
        <end position="150"/>
    </location>
</feature>
<gene>
    <name evidence="3" type="ORF">CARUB_v10023505mg</name>
</gene>
<dbReference type="Pfam" id="PF01936">
    <property type="entry name" value="NYN"/>
    <property type="match status" value="1"/>
</dbReference>
<evidence type="ECO:0000313" key="3">
    <source>
        <dbReference type="EMBL" id="EOA26386.1"/>
    </source>
</evidence>
<evidence type="ECO:0000256" key="1">
    <source>
        <dbReference type="SAM" id="MobiDB-lite"/>
    </source>
</evidence>
<dbReference type="PANTHER" id="PTHR14379">
    <property type="entry name" value="LIMKAIN B LKAP"/>
    <property type="match status" value="1"/>
</dbReference>
<dbReference type="GO" id="GO:0005777">
    <property type="term" value="C:peroxisome"/>
    <property type="evidence" value="ECO:0007669"/>
    <property type="project" value="InterPro"/>
</dbReference>
<protein>
    <recommendedName>
        <fullName evidence="2">NYN domain-containing protein</fullName>
    </recommendedName>
</protein>
<feature type="compositionally biased region" description="Acidic residues" evidence="1">
    <location>
        <begin position="156"/>
        <end position="166"/>
    </location>
</feature>
<sequence length="358" mass="40240">MGYYGCHREINAYSEKEISEDLAGELINEASINYNPGGSGYPMICNMILLVAAHAPKPQNVMVISKKFLQDEESLRVLCVLKSRGCNVLVVQPHNEAASGKLFHTPDLIFDSTRFLNGDNPMDQIDANGGNPMDQIVDDTSSSTSWETDSNPYTDVETDPDPDVETDADHDADLDADPAADPDVETDDDPDADLVYGGCKTGVFWDFDDSPFPIGLDPPSIYQNFKSALEARRYYGEMSIWAYAEEIPFPNDLVDEYRKARIYFITGGDKNTRFNRMIHDILLWELATPWQICWESNVIVISKNITVDYDFIRCLSNSEARGYNALFVEPNDRDNPETSEWPGYLLDGAKSIFDSSYH</sequence>
<feature type="region of interest" description="Disordered" evidence="1">
    <location>
        <begin position="120"/>
        <end position="191"/>
    </location>
</feature>
<dbReference type="KEGG" id="crb:17889610"/>
<feature type="domain" description="NYN" evidence="2">
    <location>
        <begin position="200"/>
        <end position="329"/>
    </location>
</feature>
<dbReference type="PANTHER" id="PTHR14379:SF7">
    <property type="entry name" value="ENDONUCLEASE OR GLYCOSYL HYDROLASE-RELATED"/>
    <property type="match status" value="1"/>
</dbReference>
<name>R0FV02_9BRAS</name>
<accession>R0FV02</accession>
<keyword evidence="4" id="KW-1185">Reference proteome</keyword>
<evidence type="ECO:0000259" key="2">
    <source>
        <dbReference type="Pfam" id="PF01936"/>
    </source>
</evidence>
<dbReference type="InterPro" id="IPR024768">
    <property type="entry name" value="Marf1"/>
</dbReference>
<dbReference type="GO" id="GO:0004540">
    <property type="term" value="F:RNA nuclease activity"/>
    <property type="evidence" value="ECO:0007669"/>
    <property type="project" value="InterPro"/>
</dbReference>
<dbReference type="EMBL" id="KB870808">
    <property type="protein sequence ID" value="EOA26386.1"/>
    <property type="molecule type" value="Genomic_DNA"/>
</dbReference>
<dbReference type="AlphaFoldDB" id="R0FV02"/>
<dbReference type="Proteomes" id="UP000029121">
    <property type="component" value="Unassembled WGS sequence"/>
</dbReference>
<dbReference type="GO" id="GO:0010468">
    <property type="term" value="P:regulation of gene expression"/>
    <property type="evidence" value="ECO:0007669"/>
    <property type="project" value="InterPro"/>
</dbReference>
<evidence type="ECO:0000313" key="4">
    <source>
        <dbReference type="Proteomes" id="UP000029121"/>
    </source>
</evidence>
<dbReference type="InterPro" id="IPR021139">
    <property type="entry name" value="NYN"/>
</dbReference>